<organism evidence="2 3">
    <name type="scientific">Bacillus velezensis</name>
    <dbReference type="NCBI Taxonomy" id="492670"/>
    <lineage>
        <taxon>Bacteria</taxon>
        <taxon>Bacillati</taxon>
        <taxon>Bacillota</taxon>
        <taxon>Bacilli</taxon>
        <taxon>Bacillales</taxon>
        <taxon>Bacillaceae</taxon>
        <taxon>Bacillus</taxon>
        <taxon>Bacillus amyloliquefaciens group</taxon>
    </lineage>
</organism>
<keyword evidence="1" id="KW-1133">Transmembrane helix</keyword>
<proteinExistence type="predicted"/>
<reference evidence="3" key="1">
    <citation type="submission" date="2020-10" db="EMBL/GenBank/DDBJ databases">
        <title>Complete genome sequence of Bacillus velezensis NST6.</title>
        <authorList>
            <person name="Choi J."/>
        </authorList>
    </citation>
    <scope>NUCLEOTIDE SEQUENCE [LARGE SCALE GENOMIC DNA]</scope>
    <source>
        <strain evidence="3">NST6</strain>
    </source>
</reference>
<evidence type="ECO:0000256" key="1">
    <source>
        <dbReference type="SAM" id="Phobius"/>
    </source>
</evidence>
<gene>
    <name evidence="2" type="ORF">BACVE_002675</name>
</gene>
<name>A0A410L650_BACVE</name>
<keyword evidence="1" id="KW-0472">Membrane</keyword>
<feature type="transmembrane region" description="Helical" evidence="1">
    <location>
        <begin position="54"/>
        <end position="71"/>
    </location>
</feature>
<evidence type="ECO:0000313" key="3">
    <source>
        <dbReference type="Proteomes" id="UP000587477"/>
    </source>
</evidence>
<dbReference type="EMBL" id="CP063687">
    <property type="protein sequence ID" value="QOY27662.1"/>
    <property type="molecule type" value="Genomic_DNA"/>
</dbReference>
<dbReference type="Pfam" id="PF26135">
    <property type="entry name" value="YuzI"/>
    <property type="match status" value="1"/>
</dbReference>
<protein>
    <submittedName>
        <fullName evidence="2">Uncharacterized protein</fullName>
    </submittedName>
</protein>
<keyword evidence="1" id="KW-0812">Transmembrane</keyword>
<dbReference type="RefSeq" id="WP_014418740.1">
    <property type="nucleotide sequence ID" value="NZ_AP024501.1"/>
</dbReference>
<dbReference type="AlphaFoldDB" id="A0A410L650"/>
<dbReference type="InterPro" id="IPR058887">
    <property type="entry name" value="YuzI-like"/>
</dbReference>
<dbReference type="Proteomes" id="UP000587477">
    <property type="component" value="Chromosome"/>
</dbReference>
<sequence length="87" mass="9261">MTVIQKLLAALAGAQLLASAAVLLIFDLNGHNHMSGGFSWLVFAKETAGTFPFYIGMAGCILIMLGGLIPVRKKKRISVQESGQSLK</sequence>
<evidence type="ECO:0000313" key="2">
    <source>
        <dbReference type="EMBL" id="QOY27662.1"/>
    </source>
</evidence>
<accession>A0A410L650</accession>